<name>A0A1H8SHH1_9EURY</name>
<evidence type="ECO:0000256" key="1">
    <source>
        <dbReference type="SAM" id="MobiDB-lite"/>
    </source>
</evidence>
<feature type="compositionally biased region" description="Polar residues" evidence="1">
    <location>
        <begin position="67"/>
        <end position="85"/>
    </location>
</feature>
<sequence length="132" mass="14544">MSEEQHSAVGNDSDLVESVPDEVRDVIDESSEAELRALLRYVREALESADGDTDTPGRVAVSELSAAESNTAGSTTTSEVDSQAESTDEQPEGVPSKATRVVKEINDNRYYYWQWRDGDSVKSKYDRPADPE</sequence>
<organism evidence="2 3">
    <name type="scientific">Halorientalis persicus</name>
    <dbReference type="NCBI Taxonomy" id="1367881"/>
    <lineage>
        <taxon>Archaea</taxon>
        <taxon>Methanobacteriati</taxon>
        <taxon>Methanobacteriota</taxon>
        <taxon>Stenosarchaea group</taxon>
        <taxon>Halobacteria</taxon>
        <taxon>Halobacteriales</taxon>
        <taxon>Haloarculaceae</taxon>
        <taxon>Halorientalis</taxon>
    </lineage>
</organism>
<gene>
    <name evidence="2" type="ORF">SAMN05216388_101930</name>
</gene>
<protein>
    <submittedName>
        <fullName evidence="2">Uncharacterized protein</fullName>
    </submittedName>
</protein>
<feature type="region of interest" description="Disordered" evidence="1">
    <location>
        <begin position="1"/>
        <end position="30"/>
    </location>
</feature>
<dbReference type="Proteomes" id="UP000198775">
    <property type="component" value="Unassembled WGS sequence"/>
</dbReference>
<evidence type="ECO:0000313" key="3">
    <source>
        <dbReference type="Proteomes" id="UP000198775"/>
    </source>
</evidence>
<evidence type="ECO:0000313" key="2">
    <source>
        <dbReference type="EMBL" id="SEO78007.1"/>
    </source>
</evidence>
<dbReference type="OrthoDB" id="204292at2157"/>
<keyword evidence="3" id="KW-1185">Reference proteome</keyword>
<dbReference type="RefSeq" id="WP_092662381.1">
    <property type="nucleotide sequence ID" value="NZ_FOCX01000019.1"/>
</dbReference>
<dbReference type="EMBL" id="FOCX01000019">
    <property type="protein sequence ID" value="SEO78007.1"/>
    <property type="molecule type" value="Genomic_DNA"/>
</dbReference>
<accession>A0A1H8SHH1</accession>
<feature type="region of interest" description="Disordered" evidence="1">
    <location>
        <begin position="46"/>
        <end position="101"/>
    </location>
</feature>
<dbReference type="AlphaFoldDB" id="A0A1H8SHH1"/>
<reference evidence="3" key="1">
    <citation type="submission" date="2016-10" db="EMBL/GenBank/DDBJ databases">
        <authorList>
            <person name="Varghese N."/>
            <person name="Submissions S."/>
        </authorList>
    </citation>
    <scope>NUCLEOTIDE SEQUENCE [LARGE SCALE GENOMIC DNA]</scope>
    <source>
        <strain evidence="3">IBRC-M 10043</strain>
    </source>
</reference>
<feature type="compositionally biased region" description="Basic and acidic residues" evidence="1">
    <location>
        <begin position="21"/>
        <end position="30"/>
    </location>
</feature>
<proteinExistence type="predicted"/>